<dbReference type="InterPro" id="IPR009097">
    <property type="entry name" value="Cyclic_Pdiesterase"/>
</dbReference>
<keyword evidence="2" id="KW-1185">Reference proteome</keyword>
<reference evidence="1 2" key="1">
    <citation type="submission" date="2019-09" db="EMBL/GenBank/DDBJ databases">
        <title>Nocardioides panacisoli sp. nov., isolated from the soil of a ginseng field.</title>
        <authorList>
            <person name="Cho C."/>
        </authorList>
    </citation>
    <scope>NUCLEOTIDE SEQUENCE [LARGE SCALE GENOMIC DNA]</scope>
    <source>
        <strain evidence="1 2">BN140041</strain>
    </source>
</reference>
<dbReference type="Gene3D" id="3.90.1140.10">
    <property type="entry name" value="Cyclic phosphodiesterase"/>
    <property type="match status" value="1"/>
</dbReference>
<accession>A0A5B1M676</accession>
<keyword evidence="1" id="KW-0436">Ligase</keyword>
<dbReference type="Proteomes" id="UP000324351">
    <property type="component" value="Unassembled WGS sequence"/>
</dbReference>
<dbReference type="SUPFAM" id="SSF55144">
    <property type="entry name" value="LigT-like"/>
    <property type="match status" value="1"/>
</dbReference>
<dbReference type="AlphaFoldDB" id="A0A5B1M676"/>
<name>A0A5B1M676_9ACTN</name>
<proteinExistence type="predicted"/>
<gene>
    <name evidence="1" type="ORF">F0U47_06570</name>
</gene>
<dbReference type="GO" id="GO:0016874">
    <property type="term" value="F:ligase activity"/>
    <property type="evidence" value="ECO:0007669"/>
    <property type="project" value="UniProtKB-KW"/>
</dbReference>
<comment type="caution">
    <text evidence="1">The sequence shown here is derived from an EMBL/GenBank/DDBJ whole genome shotgun (WGS) entry which is preliminary data.</text>
</comment>
<dbReference type="EMBL" id="VUJW01000003">
    <property type="protein sequence ID" value="KAA1427170.1"/>
    <property type="molecule type" value="Genomic_DNA"/>
</dbReference>
<dbReference type="PANTHER" id="PTHR36039">
    <property type="match status" value="1"/>
</dbReference>
<organism evidence="1 2">
    <name type="scientific">Nocardioides antri</name>
    <dbReference type="NCBI Taxonomy" id="2607659"/>
    <lineage>
        <taxon>Bacteria</taxon>
        <taxon>Bacillati</taxon>
        <taxon>Actinomycetota</taxon>
        <taxon>Actinomycetes</taxon>
        <taxon>Propionibacteriales</taxon>
        <taxon>Nocardioidaceae</taxon>
        <taxon>Nocardioides</taxon>
    </lineage>
</organism>
<evidence type="ECO:0000313" key="2">
    <source>
        <dbReference type="Proteomes" id="UP000324351"/>
    </source>
</evidence>
<sequence>MALAVCLLFDTRTDRLVRQLWTRLEDMGVGTLASHTHGRHLPHLSYAVLREWDLERVQDALAALADGGPVTASCQGAVLFPRGRVALAPAVDAAVLARQERVVAALERTGADLHRHYRPGHWLPHVSVATRATAEQLALTATAITDVLPLEVYADRAALVDSATGRRWLLPGVP</sequence>
<dbReference type="RefSeq" id="WP_149749538.1">
    <property type="nucleotide sequence ID" value="NZ_VUJW01000003.1"/>
</dbReference>
<protein>
    <submittedName>
        <fullName evidence="1">2'-5' RNA ligase family protein</fullName>
    </submittedName>
</protein>
<dbReference type="Pfam" id="PF13563">
    <property type="entry name" value="2_5_RNA_ligase2"/>
    <property type="match status" value="1"/>
</dbReference>
<evidence type="ECO:0000313" key="1">
    <source>
        <dbReference type="EMBL" id="KAA1427170.1"/>
    </source>
</evidence>
<dbReference type="PANTHER" id="PTHR36039:SF2">
    <property type="entry name" value="RNA LIGASE_CYCLIC NUCLEOTIDE PHOSPHODIESTERASE FAMILY PROTEIN"/>
    <property type="match status" value="1"/>
</dbReference>
<reference evidence="1 2" key="2">
    <citation type="submission" date="2019-09" db="EMBL/GenBank/DDBJ databases">
        <authorList>
            <person name="Jin C."/>
        </authorList>
    </citation>
    <scope>NUCLEOTIDE SEQUENCE [LARGE SCALE GENOMIC DNA]</scope>
    <source>
        <strain evidence="1 2">BN140041</strain>
    </source>
</reference>